<dbReference type="Proteomes" id="UP000276568">
    <property type="component" value="Unassembled WGS sequence"/>
</dbReference>
<evidence type="ECO:0000313" key="1">
    <source>
        <dbReference type="EMBL" id="RNM30620.1"/>
    </source>
</evidence>
<sequence>MMNNDMTVSEKKNRIVEQMSSISILPIKDESIMEDDNYTKIPYMSFLALGTGLEPVANLLQKAILGNDQSGLYWVRVPKGHHLARRIDGSGLIGATLFNDTNQVAGQAILNNVTSLDPTLLFIIATLYAINHKLDAINQGQKDIQSFLEQKEHSELQGSLLFLTDVINNYKYNWNNDFYLKNNHLKALDIKEMAEQKIDFYQSQIRKETSKKEFLLMDKDVKKKLDVIKNDLINYQLTFYLLSFASLLEVILSESFDSCYIQSVIHKLSHYSLEYRQLYTECYDIIEKNVKNTVESQAINGISTISKVMGKTIEKAPLLGKTPIDESLISASDKLIALNNDHTETLMKELIQNQGGFVKPFIDTLTSMKKIYSQDLQFAMDDKNIYIHQDLIN</sequence>
<name>A0A3N0I2A8_9FIRM</name>
<gene>
    <name evidence="1" type="ORF">EDX97_07520</name>
</gene>
<keyword evidence="2" id="KW-1185">Reference proteome</keyword>
<evidence type="ECO:0000313" key="2">
    <source>
        <dbReference type="Proteomes" id="UP000276568"/>
    </source>
</evidence>
<protein>
    <submittedName>
        <fullName evidence="1">Uncharacterized protein</fullName>
    </submittedName>
</protein>
<comment type="caution">
    <text evidence="1">The sequence shown here is derived from an EMBL/GenBank/DDBJ whole genome shotgun (WGS) entry which is preliminary data.</text>
</comment>
<reference evidence="1 2" key="1">
    <citation type="submission" date="2018-11" db="EMBL/GenBank/DDBJ databases">
        <title>Clostridium sp. nov., a member of the family Erysipelotrichaceae isolated from pig faeces.</title>
        <authorList>
            <person name="Chang Y.-H."/>
        </authorList>
    </citation>
    <scope>NUCLEOTIDE SEQUENCE [LARGE SCALE GENOMIC DNA]</scope>
    <source>
        <strain evidence="1 2">YH-panp20</strain>
    </source>
</reference>
<proteinExistence type="predicted"/>
<accession>A0A3N0I2A8</accession>
<dbReference type="AlphaFoldDB" id="A0A3N0I2A8"/>
<dbReference type="RefSeq" id="WP_183164306.1">
    <property type="nucleotide sequence ID" value="NZ_RJQC01000002.1"/>
</dbReference>
<organism evidence="1 2">
    <name type="scientific">Absicoccus porci</name>
    <dbReference type="NCBI Taxonomy" id="2486576"/>
    <lineage>
        <taxon>Bacteria</taxon>
        <taxon>Bacillati</taxon>
        <taxon>Bacillota</taxon>
        <taxon>Erysipelotrichia</taxon>
        <taxon>Erysipelotrichales</taxon>
        <taxon>Erysipelotrichaceae</taxon>
        <taxon>Absicoccus</taxon>
    </lineage>
</organism>
<dbReference type="EMBL" id="RJQC01000002">
    <property type="protein sequence ID" value="RNM30620.1"/>
    <property type="molecule type" value="Genomic_DNA"/>
</dbReference>